<comment type="caution">
    <text evidence="4">The sequence shown here is derived from an EMBL/GenBank/DDBJ whole genome shotgun (WGS) entry which is preliminary data.</text>
</comment>
<dbReference type="OrthoDB" id="10486456at2759"/>
<feature type="chain" id="PRO_5040751251" evidence="3">
    <location>
        <begin position="24"/>
        <end position="333"/>
    </location>
</feature>
<dbReference type="AlphaFoldDB" id="A0A9W7L7P0"/>
<proteinExistence type="predicted"/>
<sequence>MIKFSVRFDIAFYVLITMPYCNATSYPISQLAPLACIHSNGFHTIAWAGSGEGWEPGVTGTKDNCGKGYYEYDSDNVVSNNTAWWYDDTNEQHLMRRMSDKGDQGCKTYKNRRYYISSVADFVNAYGKWEGSGVTGDCNEVTVTTQSGETLKVYAQIGCSMTNPENHDRLYLNYFTDSACAQGATGSWWDATNDGTTKTTIQSKEVSSIEKYTAIGVNWWSNDKCYVCLRNTYDICADLLCQSSVTECVKGTTCYNRIMEAIGNDTREATLLKARLVGFLAAFVGLLWVTKTFVARRKKDNDVVKNDDSVTEDEMEMSEYSTSDDEMSYHRIT</sequence>
<protein>
    <submittedName>
        <fullName evidence="4">Uncharacterized protein</fullName>
    </submittedName>
</protein>
<dbReference type="Proteomes" id="UP001165065">
    <property type="component" value="Unassembled WGS sequence"/>
</dbReference>
<evidence type="ECO:0000256" key="3">
    <source>
        <dbReference type="SAM" id="SignalP"/>
    </source>
</evidence>
<evidence type="ECO:0000256" key="2">
    <source>
        <dbReference type="SAM" id="Phobius"/>
    </source>
</evidence>
<feature type="region of interest" description="Disordered" evidence="1">
    <location>
        <begin position="305"/>
        <end position="333"/>
    </location>
</feature>
<evidence type="ECO:0000313" key="5">
    <source>
        <dbReference type="Proteomes" id="UP001165065"/>
    </source>
</evidence>
<reference evidence="5" key="1">
    <citation type="journal article" date="2023" name="Commun. Biol.">
        <title>Genome analysis of Parmales, the sister group of diatoms, reveals the evolutionary specialization of diatoms from phago-mixotrophs to photoautotrophs.</title>
        <authorList>
            <person name="Ban H."/>
            <person name="Sato S."/>
            <person name="Yoshikawa S."/>
            <person name="Yamada K."/>
            <person name="Nakamura Y."/>
            <person name="Ichinomiya M."/>
            <person name="Sato N."/>
            <person name="Blanc-Mathieu R."/>
            <person name="Endo H."/>
            <person name="Kuwata A."/>
            <person name="Ogata H."/>
        </authorList>
    </citation>
    <scope>NUCLEOTIDE SEQUENCE [LARGE SCALE GENOMIC DNA]</scope>
</reference>
<keyword evidence="5" id="KW-1185">Reference proteome</keyword>
<gene>
    <name evidence="4" type="ORF">TrCOL_g4420</name>
</gene>
<keyword evidence="2" id="KW-0812">Transmembrane</keyword>
<dbReference type="EMBL" id="BRYA01000062">
    <property type="protein sequence ID" value="GMI36022.1"/>
    <property type="molecule type" value="Genomic_DNA"/>
</dbReference>
<feature type="compositionally biased region" description="Acidic residues" evidence="1">
    <location>
        <begin position="309"/>
        <end position="326"/>
    </location>
</feature>
<name>A0A9W7L7P0_9STRA</name>
<keyword evidence="2" id="KW-1133">Transmembrane helix</keyword>
<keyword evidence="3" id="KW-0732">Signal</keyword>
<evidence type="ECO:0000313" key="4">
    <source>
        <dbReference type="EMBL" id="GMI36022.1"/>
    </source>
</evidence>
<evidence type="ECO:0000256" key="1">
    <source>
        <dbReference type="SAM" id="MobiDB-lite"/>
    </source>
</evidence>
<feature type="signal peptide" evidence="3">
    <location>
        <begin position="1"/>
        <end position="23"/>
    </location>
</feature>
<keyword evidence="2" id="KW-0472">Membrane</keyword>
<feature type="transmembrane region" description="Helical" evidence="2">
    <location>
        <begin position="272"/>
        <end position="289"/>
    </location>
</feature>
<accession>A0A9W7L7P0</accession>
<organism evidence="4 5">
    <name type="scientific">Triparma columacea</name>
    <dbReference type="NCBI Taxonomy" id="722753"/>
    <lineage>
        <taxon>Eukaryota</taxon>
        <taxon>Sar</taxon>
        <taxon>Stramenopiles</taxon>
        <taxon>Ochrophyta</taxon>
        <taxon>Bolidophyceae</taxon>
        <taxon>Parmales</taxon>
        <taxon>Triparmaceae</taxon>
        <taxon>Triparma</taxon>
    </lineage>
</organism>